<dbReference type="PANTHER" id="PTHR46561">
    <property type="entry name" value="SERPENTINE RECEPTOR, CLASS AB (CLASS A-LIKE)-RELATED"/>
    <property type="match status" value="1"/>
</dbReference>
<organism evidence="6 7">
    <name type="scientific">Bursaphelenchus xylophilus</name>
    <name type="common">Pinewood nematode worm</name>
    <name type="synonym">Aphelenchoides xylophilus</name>
    <dbReference type="NCBI Taxonomy" id="6326"/>
    <lineage>
        <taxon>Eukaryota</taxon>
        <taxon>Metazoa</taxon>
        <taxon>Ecdysozoa</taxon>
        <taxon>Nematoda</taxon>
        <taxon>Chromadorea</taxon>
        <taxon>Rhabditida</taxon>
        <taxon>Tylenchina</taxon>
        <taxon>Tylenchomorpha</taxon>
        <taxon>Aphelenchoidea</taxon>
        <taxon>Aphelenchoididae</taxon>
        <taxon>Bursaphelenchus</taxon>
    </lineage>
</organism>
<evidence type="ECO:0000256" key="2">
    <source>
        <dbReference type="ARBA" id="ARBA00022692"/>
    </source>
</evidence>
<feature type="transmembrane region" description="Helical" evidence="5">
    <location>
        <begin position="137"/>
        <end position="157"/>
    </location>
</feature>
<comment type="subcellular location">
    <subcellularLocation>
        <location evidence="1">Membrane</location>
        <topology evidence="1">Multi-pass membrane protein</topology>
    </subcellularLocation>
</comment>
<dbReference type="AlphaFoldDB" id="A0A1I7SDM9"/>
<feature type="transmembrane region" description="Helical" evidence="5">
    <location>
        <begin position="53"/>
        <end position="71"/>
    </location>
</feature>
<evidence type="ECO:0000256" key="4">
    <source>
        <dbReference type="ARBA" id="ARBA00023136"/>
    </source>
</evidence>
<protein>
    <submittedName>
        <fullName evidence="7">G_PROTEIN_RECEP_F1_2 domain-containing protein</fullName>
    </submittedName>
</protein>
<accession>A0A1I7SDM9</accession>
<evidence type="ECO:0000256" key="5">
    <source>
        <dbReference type="SAM" id="Phobius"/>
    </source>
</evidence>
<sequence>MFSPPSISHITLLISGFIVGEIGILVLCDMNSSIQTSALECLKAQEISENTPIFVSMIGEILMSCLVLLQLYRCVMLVREKHIQLHANLRLLMTCALIGCIYTCLTSFAFPFFYLWRRSRHGQPCDYMYEKLYCYSLRWPVYYGIVFQSFLHLAISLERALATKYMHTYAQGFLWCGRVIAVGAVSQSVCIYKGRKSLCTTNRKDLENVVVLSVCLENNEHSVASKITSRQIAFRFSDEIGARQTKESDDRDRLVAIGFLHFGLSSQRRQRKDAQNEDNCEAAPN</sequence>
<keyword evidence="4 5" id="KW-0472">Membrane</keyword>
<dbReference type="InterPro" id="IPR053286">
    <property type="entry name" value="Nematode_rcpt-like_srab"/>
</dbReference>
<evidence type="ECO:0000313" key="7">
    <source>
        <dbReference type="WBParaSite" id="BXY_1113600.1"/>
    </source>
</evidence>
<keyword evidence="2 5" id="KW-0812">Transmembrane</keyword>
<dbReference type="Proteomes" id="UP000095284">
    <property type="component" value="Unplaced"/>
</dbReference>
<feature type="transmembrane region" description="Helical" evidence="5">
    <location>
        <begin position="91"/>
        <end position="116"/>
    </location>
</feature>
<dbReference type="InterPro" id="IPR019408">
    <property type="entry name" value="7TM_GPCR_serpentine_rcpt_Srab"/>
</dbReference>
<dbReference type="PANTHER" id="PTHR46561:SF11">
    <property type="entry name" value="SERPENTINE RECEPTOR CLASS ALPHA_BETA-14"/>
    <property type="match status" value="1"/>
</dbReference>
<proteinExistence type="predicted"/>
<name>A0A1I7SDM9_BURXY</name>
<dbReference type="GO" id="GO:0016020">
    <property type="term" value="C:membrane"/>
    <property type="evidence" value="ECO:0007669"/>
    <property type="project" value="UniProtKB-SubCell"/>
</dbReference>
<keyword evidence="3 5" id="KW-1133">Transmembrane helix</keyword>
<dbReference type="WBParaSite" id="BXY_1113600.1">
    <property type="protein sequence ID" value="BXY_1113600.1"/>
    <property type="gene ID" value="BXY_1113600"/>
</dbReference>
<evidence type="ECO:0000256" key="3">
    <source>
        <dbReference type="ARBA" id="ARBA00022989"/>
    </source>
</evidence>
<feature type="transmembrane region" description="Helical" evidence="5">
    <location>
        <begin position="169"/>
        <end position="192"/>
    </location>
</feature>
<reference evidence="7" key="1">
    <citation type="submission" date="2016-11" db="UniProtKB">
        <authorList>
            <consortium name="WormBaseParasite"/>
        </authorList>
    </citation>
    <scope>IDENTIFICATION</scope>
</reference>
<dbReference type="Pfam" id="PF10292">
    <property type="entry name" value="7TM_GPCR_Srab"/>
    <property type="match status" value="1"/>
</dbReference>
<feature type="transmembrane region" description="Helical" evidence="5">
    <location>
        <begin position="6"/>
        <end position="28"/>
    </location>
</feature>
<evidence type="ECO:0000313" key="6">
    <source>
        <dbReference type="Proteomes" id="UP000095284"/>
    </source>
</evidence>
<evidence type="ECO:0000256" key="1">
    <source>
        <dbReference type="ARBA" id="ARBA00004141"/>
    </source>
</evidence>